<dbReference type="SUPFAM" id="SSF51735">
    <property type="entry name" value="NAD(P)-binding Rossmann-fold domains"/>
    <property type="match status" value="1"/>
</dbReference>
<evidence type="ECO:0000256" key="3">
    <source>
        <dbReference type="SAM" id="MobiDB-lite"/>
    </source>
</evidence>
<dbReference type="GO" id="GO:0016616">
    <property type="term" value="F:oxidoreductase activity, acting on the CH-OH group of donors, NAD or NADP as acceptor"/>
    <property type="evidence" value="ECO:0007669"/>
    <property type="project" value="InterPro"/>
</dbReference>
<dbReference type="PANTHER" id="PTHR43245">
    <property type="entry name" value="BIFUNCTIONAL POLYMYXIN RESISTANCE PROTEIN ARNA"/>
    <property type="match status" value="1"/>
</dbReference>
<comment type="caution">
    <text evidence="6">The sequence shown here is derived from an EMBL/GenBank/DDBJ whole genome shotgun (WGS) entry which is preliminary data.</text>
</comment>
<keyword evidence="4" id="KW-0812">Transmembrane</keyword>
<feature type="transmembrane region" description="Helical" evidence="4">
    <location>
        <begin position="403"/>
        <end position="422"/>
    </location>
</feature>
<dbReference type="AlphaFoldDB" id="A0A1W0WRW7"/>
<feature type="region of interest" description="Disordered" evidence="3">
    <location>
        <begin position="1"/>
        <end position="21"/>
    </location>
</feature>
<keyword evidence="4" id="KW-0472">Membrane</keyword>
<dbReference type="InterPro" id="IPR050177">
    <property type="entry name" value="Lipid_A_modif_metabolic_enz"/>
</dbReference>
<protein>
    <submittedName>
        <fullName evidence="6">Short-chain dehydrogenase/reductase family 42E member 1</fullName>
    </submittedName>
</protein>
<dbReference type="EMBL" id="MTYJ01000054">
    <property type="protein sequence ID" value="OQV17949.1"/>
    <property type="molecule type" value="Genomic_DNA"/>
</dbReference>
<gene>
    <name evidence="6" type="ORF">BV898_07892</name>
</gene>
<accession>A0A1W0WRW7</accession>
<dbReference type="Gene3D" id="3.40.50.720">
    <property type="entry name" value="NAD(P)-binding Rossmann-like Domain"/>
    <property type="match status" value="1"/>
</dbReference>
<dbReference type="PANTHER" id="PTHR43245:SF51">
    <property type="entry name" value="SHORT CHAIN DEHYDROGENASE_REDUCTASE FAMILY 42E, MEMBER 2"/>
    <property type="match status" value="1"/>
</dbReference>
<evidence type="ECO:0000313" key="7">
    <source>
        <dbReference type="Proteomes" id="UP000192578"/>
    </source>
</evidence>
<feature type="domain" description="3-beta hydroxysteroid dehydrogenase/isomerase" evidence="5">
    <location>
        <begin position="30"/>
        <end position="308"/>
    </location>
</feature>
<evidence type="ECO:0000259" key="5">
    <source>
        <dbReference type="Pfam" id="PF01073"/>
    </source>
</evidence>
<reference evidence="7" key="1">
    <citation type="submission" date="2017-01" db="EMBL/GenBank/DDBJ databases">
        <title>Comparative genomics of anhydrobiosis in the tardigrade Hypsibius dujardini.</title>
        <authorList>
            <person name="Yoshida Y."/>
            <person name="Koutsovoulos G."/>
            <person name="Laetsch D."/>
            <person name="Stevens L."/>
            <person name="Kumar S."/>
            <person name="Horikawa D."/>
            <person name="Ishino K."/>
            <person name="Komine S."/>
            <person name="Tomita M."/>
            <person name="Blaxter M."/>
            <person name="Arakawa K."/>
        </authorList>
    </citation>
    <scope>NUCLEOTIDE SEQUENCE [LARGE SCALE GENOMIC DNA]</scope>
    <source>
        <strain evidence="7">Z151</strain>
    </source>
</reference>
<dbReference type="GO" id="GO:0006694">
    <property type="term" value="P:steroid biosynthetic process"/>
    <property type="evidence" value="ECO:0007669"/>
    <property type="project" value="InterPro"/>
</dbReference>
<comment type="similarity">
    <text evidence="1">Belongs to the 3-beta-HSD family.</text>
</comment>
<feature type="compositionally biased region" description="Polar residues" evidence="3">
    <location>
        <begin position="1"/>
        <end position="18"/>
    </location>
</feature>
<proteinExistence type="inferred from homology"/>
<dbReference type="InterPro" id="IPR002225">
    <property type="entry name" value="3Beta_OHSteriod_DH/Estase"/>
</dbReference>
<dbReference type="OrthoDB" id="2735536at2759"/>
<organism evidence="6 7">
    <name type="scientific">Hypsibius exemplaris</name>
    <name type="common">Freshwater tardigrade</name>
    <dbReference type="NCBI Taxonomy" id="2072580"/>
    <lineage>
        <taxon>Eukaryota</taxon>
        <taxon>Metazoa</taxon>
        <taxon>Ecdysozoa</taxon>
        <taxon>Tardigrada</taxon>
        <taxon>Eutardigrada</taxon>
        <taxon>Parachela</taxon>
        <taxon>Hypsibioidea</taxon>
        <taxon>Hypsibiidae</taxon>
        <taxon>Hypsibius</taxon>
    </lineage>
</organism>
<keyword evidence="2" id="KW-0560">Oxidoreductase</keyword>
<dbReference type="Proteomes" id="UP000192578">
    <property type="component" value="Unassembled WGS sequence"/>
</dbReference>
<evidence type="ECO:0000256" key="1">
    <source>
        <dbReference type="ARBA" id="ARBA00009219"/>
    </source>
</evidence>
<evidence type="ECO:0000313" key="6">
    <source>
        <dbReference type="EMBL" id="OQV17949.1"/>
    </source>
</evidence>
<keyword evidence="7" id="KW-1185">Reference proteome</keyword>
<feature type="transmembrane region" description="Helical" evidence="4">
    <location>
        <begin position="308"/>
        <end position="326"/>
    </location>
</feature>
<dbReference type="InterPro" id="IPR036291">
    <property type="entry name" value="NAD(P)-bd_dom_sf"/>
</dbReference>
<name>A0A1W0WRW7_HYPEX</name>
<evidence type="ECO:0000256" key="4">
    <source>
        <dbReference type="SAM" id="Phobius"/>
    </source>
</evidence>
<evidence type="ECO:0000256" key="2">
    <source>
        <dbReference type="ARBA" id="ARBA00023002"/>
    </source>
</evidence>
<sequence length="426" mass="48174">MSQKDCLVENNNRTSSKGMCNPSGMNERVAVVGGGGYVGWHIVQRLLRNGHPVAIIDLGMMPEARKFVESRGAALPPITFFRVDIREKEELAQSFKIYRPQIVFHVASYGMSGREMLNKRLIEEVNIDGVKNSLAACADSNVERLVYTSSYNTCYGGQQILDGNEENTKFLPIYKHPDHYALTKSISEQLVLAANRKLSLDGKTILRTCSLRLPGIYGPGEQRHLPRIVKYLEKGWVCFRYGEGIVDFVHIDNVVEAHVLAGYALGPEKEHIAAGQAYFINDGKPINNFEFFRPLMEGLGHPFPKRQLPFNFILFIAVILENLYCLDFVTRYNLDRYFPLLTRTEVYKTGVTHYFSIGKATKELGYIPRDPPNDLSEVVRLFKAAGHARSLPPVINRSLVDHILSRFVFLLVALVCFLGLWGRLVF</sequence>
<dbReference type="Pfam" id="PF01073">
    <property type="entry name" value="3Beta_HSD"/>
    <property type="match status" value="1"/>
</dbReference>
<keyword evidence="4" id="KW-1133">Transmembrane helix</keyword>